<dbReference type="Proteomes" id="UP000179076">
    <property type="component" value="Unassembled WGS sequence"/>
</dbReference>
<name>A0A1F6UVP5_9PROT</name>
<protein>
    <submittedName>
        <fullName evidence="1">Uncharacterized protein</fullName>
    </submittedName>
</protein>
<organism evidence="1 2">
    <name type="scientific">Candidatus Muproteobacteria bacterium RBG_16_60_9</name>
    <dbReference type="NCBI Taxonomy" id="1817755"/>
    <lineage>
        <taxon>Bacteria</taxon>
        <taxon>Pseudomonadati</taxon>
        <taxon>Pseudomonadota</taxon>
        <taxon>Candidatus Muproteobacteria</taxon>
    </lineage>
</organism>
<reference evidence="1 2" key="1">
    <citation type="journal article" date="2016" name="Nat. Commun.">
        <title>Thousands of microbial genomes shed light on interconnected biogeochemical processes in an aquifer system.</title>
        <authorList>
            <person name="Anantharaman K."/>
            <person name="Brown C.T."/>
            <person name="Hug L.A."/>
            <person name="Sharon I."/>
            <person name="Castelle C.J."/>
            <person name="Probst A.J."/>
            <person name="Thomas B.C."/>
            <person name="Singh A."/>
            <person name="Wilkins M.J."/>
            <person name="Karaoz U."/>
            <person name="Brodie E.L."/>
            <person name="Williams K.H."/>
            <person name="Hubbard S.S."/>
            <person name="Banfield J.F."/>
        </authorList>
    </citation>
    <scope>NUCLEOTIDE SEQUENCE [LARGE SCALE GENOMIC DNA]</scope>
</reference>
<proteinExistence type="predicted"/>
<gene>
    <name evidence="1" type="ORF">A2W18_04840</name>
</gene>
<accession>A0A1F6UVP5</accession>
<dbReference type="AlphaFoldDB" id="A0A1F6UVP5"/>
<evidence type="ECO:0000313" key="1">
    <source>
        <dbReference type="EMBL" id="OGI61396.1"/>
    </source>
</evidence>
<sequence length="98" mass="10707">MILHFKKSCYVLALRSTATLLITTSQRAAIGVATGMKSESREFNKGAHALFAASAGRPNFVQVATRSHDGRRRFFRDETANGLWLDSVAPPAITTNIN</sequence>
<comment type="caution">
    <text evidence="1">The sequence shown here is derived from an EMBL/GenBank/DDBJ whole genome shotgun (WGS) entry which is preliminary data.</text>
</comment>
<dbReference type="EMBL" id="MFSP01000198">
    <property type="protein sequence ID" value="OGI61396.1"/>
    <property type="molecule type" value="Genomic_DNA"/>
</dbReference>
<evidence type="ECO:0000313" key="2">
    <source>
        <dbReference type="Proteomes" id="UP000179076"/>
    </source>
</evidence>